<organism evidence="1 2">
    <name type="scientific">Acrodontium crateriforme</name>
    <dbReference type="NCBI Taxonomy" id="150365"/>
    <lineage>
        <taxon>Eukaryota</taxon>
        <taxon>Fungi</taxon>
        <taxon>Dikarya</taxon>
        <taxon>Ascomycota</taxon>
        <taxon>Pezizomycotina</taxon>
        <taxon>Dothideomycetes</taxon>
        <taxon>Dothideomycetidae</taxon>
        <taxon>Mycosphaerellales</taxon>
        <taxon>Teratosphaeriaceae</taxon>
        <taxon>Acrodontium</taxon>
    </lineage>
</organism>
<name>A0AAQ3LWM0_9PEZI</name>
<dbReference type="AlphaFoldDB" id="A0AAQ3LWM0"/>
<reference evidence="1 2" key="1">
    <citation type="submission" date="2023-11" db="EMBL/GenBank/DDBJ databases">
        <title>An acidophilic fungus is an integral part of prey digestion in a carnivorous sundew plant.</title>
        <authorList>
            <person name="Tsai I.J."/>
        </authorList>
    </citation>
    <scope>NUCLEOTIDE SEQUENCE [LARGE SCALE GENOMIC DNA]</scope>
    <source>
        <strain evidence="1">169a</strain>
    </source>
</reference>
<protein>
    <submittedName>
        <fullName evidence="1">Uncharacterized protein</fullName>
    </submittedName>
</protein>
<accession>A0AAQ3LWM0</accession>
<dbReference type="EMBL" id="CP138580">
    <property type="protein sequence ID" value="WPG97308.1"/>
    <property type="molecule type" value="Genomic_DNA"/>
</dbReference>
<gene>
    <name evidence="1" type="ORF">R9X50_00008200</name>
</gene>
<evidence type="ECO:0000313" key="2">
    <source>
        <dbReference type="Proteomes" id="UP001303373"/>
    </source>
</evidence>
<proteinExistence type="predicted"/>
<keyword evidence="2" id="KW-1185">Reference proteome</keyword>
<sequence>MTSSNVMIIRPEGMVGMLGIRGMGPCGNGMNGGSMGMPMMPQTLDPTAGFGMHSSTIHPLMIPLPRTSRRGSHHQKGNFASSRMGRCCSFDDTYLPRRHHFGPFRNTARFGSLDDIDWPVRRYMRRRMRPYYDYIDNENDRYYDSDDDDESIDGDERMPDLFTSFWRQRCRDKGVYGGFSRWSRYLDEYWD</sequence>
<evidence type="ECO:0000313" key="1">
    <source>
        <dbReference type="EMBL" id="WPG97308.1"/>
    </source>
</evidence>
<dbReference type="Proteomes" id="UP001303373">
    <property type="component" value="Chromosome 1"/>
</dbReference>